<accession>A0A2L0FAE4</accession>
<dbReference type="EMBL" id="CP012673">
    <property type="protein sequence ID" value="AUX48481.1"/>
    <property type="molecule type" value="Genomic_DNA"/>
</dbReference>
<dbReference type="Proteomes" id="UP000238348">
    <property type="component" value="Chromosome"/>
</dbReference>
<sequence length="314" mass="32644">MNGDPEAELARQFREMAGAPRETEWPVHFHLHAGGCPIRVIYSVQEFIRLRSPYALGAQPPPGGAQSAYRAPAGAPLSAARPMNIELRPETAGDRAAKAAGVAAEVQTGDPPFDHAVYIHAPGDPQITQRVLGSAELRAGVRALLAEGFSSIVIDDEQGDICAHLQAFTAAHGRPGCARRMLDAFAAIARNVPHVAPAPRPADAGRSLLLLGGVLCSALLLLGAPAYFFAAGARCDPDGPPGASVLWALDGCFAPIPVGLAVGLALGLPVAAVVSRQMRGRSDSHVRAPYASLILVILAIQVAIALSAAVLWTL</sequence>
<keyword evidence="1" id="KW-1133">Transmembrane helix</keyword>
<keyword evidence="1" id="KW-0812">Transmembrane</keyword>
<name>A0A2L0FAE4_SORCE</name>
<feature type="transmembrane region" description="Helical" evidence="1">
    <location>
        <begin position="208"/>
        <end position="233"/>
    </location>
</feature>
<evidence type="ECO:0000313" key="2">
    <source>
        <dbReference type="EMBL" id="AUX48481.1"/>
    </source>
</evidence>
<evidence type="ECO:0000313" key="3">
    <source>
        <dbReference type="Proteomes" id="UP000238348"/>
    </source>
</evidence>
<protein>
    <submittedName>
        <fullName evidence="2">Uncharacterized protein</fullName>
    </submittedName>
</protein>
<proteinExistence type="predicted"/>
<feature type="transmembrane region" description="Helical" evidence="1">
    <location>
        <begin position="286"/>
        <end position="312"/>
    </location>
</feature>
<feature type="transmembrane region" description="Helical" evidence="1">
    <location>
        <begin position="253"/>
        <end position="274"/>
    </location>
</feature>
<dbReference type="OrthoDB" id="5503988at2"/>
<gene>
    <name evidence="2" type="ORF">SOCE26_100190</name>
</gene>
<evidence type="ECO:0000256" key="1">
    <source>
        <dbReference type="SAM" id="Phobius"/>
    </source>
</evidence>
<dbReference type="RefSeq" id="WP_104986332.1">
    <property type="nucleotide sequence ID" value="NZ_CP012673.1"/>
</dbReference>
<organism evidence="2 3">
    <name type="scientific">Sorangium cellulosum</name>
    <name type="common">Polyangium cellulosum</name>
    <dbReference type="NCBI Taxonomy" id="56"/>
    <lineage>
        <taxon>Bacteria</taxon>
        <taxon>Pseudomonadati</taxon>
        <taxon>Myxococcota</taxon>
        <taxon>Polyangia</taxon>
        <taxon>Polyangiales</taxon>
        <taxon>Polyangiaceae</taxon>
        <taxon>Sorangium</taxon>
    </lineage>
</organism>
<dbReference type="AlphaFoldDB" id="A0A2L0FAE4"/>
<keyword evidence="1" id="KW-0472">Membrane</keyword>
<reference evidence="2 3" key="1">
    <citation type="submission" date="2015-09" db="EMBL/GenBank/DDBJ databases">
        <title>Sorangium comparison.</title>
        <authorList>
            <person name="Zaburannyi N."/>
            <person name="Bunk B."/>
            <person name="Overmann J."/>
            <person name="Mueller R."/>
        </authorList>
    </citation>
    <scope>NUCLEOTIDE SEQUENCE [LARGE SCALE GENOMIC DNA]</scope>
    <source>
        <strain evidence="2 3">So ce26</strain>
    </source>
</reference>